<feature type="chain" id="PRO_5040265540" evidence="2">
    <location>
        <begin position="24"/>
        <end position="834"/>
    </location>
</feature>
<comment type="caution">
    <text evidence="3">The sequence shown here is derived from an EMBL/GenBank/DDBJ whole genome shotgun (WGS) entry which is preliminary data.</text>
</comment>
<proteinExistence type="predicted"/>
<feature type="compositionally biased region" description="Polar residues" evidence="1">
    <location>
        <begin position="422"/>
        <end position="432"/>
    </location>
</feature>
<organism evidence="3 4">
    <name type="scientific">Cronartium quercuum f. sp. fusiforme G11</name>
    <dbReference type="NCBI Taxonomy" id="708437"/>
    <lineage>
        <taxon>Eukaryota</taxon>
        <taxon>Fungi</taxon>
        <taxon>Dikarya</taxon>
        <taxon>Basidiomycota</taxon>
        <taxon>Pucciniomycotina</taxon>
        <taxon>Pucciniomycetes</taxon>
        <taxon>Pucciniales</taxon>
        <taxon>Coleosporiaceae</taxon>
        <taxon>Cronartium</taxon>
    </lineage>
</organism>
<feature type="compositionally biased region" description="Gly residues" evidence="1">
    <location>
        <begin position="183"/>
        <end position="195"/>
    </location>
</feature>
<evidence type="ECO:0000313" key="3">
    <source>
        <dbReference type="EMBL" id="KAG0141323.1"/>
    </source>
</evidence>
<dbReference type="AlphaFoldDB" id="A0A9P6T8B7"/>
<feature type="region of interest" description="Disordered" evidence="1">
    <location>
        <begin position="149"/>
        <end position="698"/>
    </location>
</feature>
<feature type="region of interest" description="Disordered" evidence="1">
    <location>
        <begin position="768"/>
        <end position="794"/>
    </location>
</feature>
<feature type="compositionally biased region" description="Polar residues" evidence="1">
    <location>
        <begin position="442"/>
        <end position="476"/>
    </location>
</feature>
<feature type="signal peptide" evidence="2">
    <location>
        <begin position="1"/>
        <end position="23"/>
    </location>
</feature>
<reference evidence="3" key="1">
    <citation type="submission" date="2013-11" db="EMBL/GenBank/DDBJ databases">
        <title>Genome sequence of the fusiform rust pathogen reveals effectors for host alternation and coevolution with pine.</title>
        <authorList>
            <consortium name="DOE Joint Genome Institute"/>
            <person name="Smith K."/>
            <person name="Pendleton A."/>
            <person name="Kubisiak T."/>
            <person name="Anderson C."/>
            <person name="Salamov A."/>
            <person name="Aerts A."/>
            <person name="Riley R."/>
            <person name="Clum A."/>
            <person name="Lindquist E."/>
            <person name="Ence D."/>
            <person name="Campbell M."/>
            <person name="Kronenberg Z."/>
            <person name="Feau N."/>
            <person name="Dhillon B."/>
            <person name="Hamelin R."/>
            <person name="Burleigh J."/>
            <person name="Smith J."/>
            <person name="Yandell M."/>
            <person name="Nelson C."/>
            <person name="Grigoriev I."/>
            <person name="Davis J."/>
        </authorList>
    </citation>
    <scope>NUCLEOTIDE SEQUENCE</scope>
    <source>
        <strain evidence="3">G11</strain>
    </source>
</reference>
<feature type="compositionally biased region" description="Polar residues" evidence="1">
    <location>
        <begin position="643"/>
        <end position="662"/>
    </location>
</feature>
<dbReference type="Proteomes" id="UP000886653">
    <property type="component" value="Unassembled WGS sequence"/>
</dbReference>
<dbReference type="EMBL" id="MU167391">
    <property type="protein sequence ID" value="KAG0141323.1"/>
    <property type="molecule type" value="Genomic_DNA"/>
</dbReference>
<keyword evidence="2" id="KW-0732">Signal</keyword>
<feature type="compositionally biased region" description="Gly residues" evidence="1">
    <location>
        <begin position="208"/>
        <end position="244"/>
    </location>
</feature>
<evidence type="ECO:0000256" key="2">
    <source>
        <dbReference type="SAM" id="SignalP"/>
    </source>
</evidence>
<evidence type="ECO:0000256" key="1">
    <source>
        <dbReference type="SAM" id="MobiDB-lite"/>
    </source>
</evidence>
<protein>
    <submittedName>
        <fullName evidence="3">Uncharacterized protein</fullName>
    </submittedName>
</protein>
<evidence type="ECO:0000313" key="4">
    <source>
        <dbReference type="Proteomes" id="UP000886653"/>
    </source>
</evidence>
<feature type="compositionally biased region" description="Pro residues" evidence="1">
    <location>
        <begin position="305"/>
        <end position="316"/>
    </location>
</feature>
<feature type="compositionally biased region" description="Basic and acidic residues" evidence="1">
    <location>
        <begin position="360"/>
        <end position="377"/>
    </location>
</feature>
<feature type="compositionally biased region" description="Polar residues" evidence="1">
    <location>
        <begin position="245"/>
        <end position="255"/>
    </location>
</feature>
<keyword evidence="4" id="KW-1185">Reference proteome</keyword>
<feature type="compositionally biased region" description="Pro residues" evidence="1">
    <location>
        <begin position="323"/>
        <end position="359"/>
    </location>
</feature>
<name>A0A9P6T8B7_9BASI</name>
<feature type="compositionally biased region" description="Pro residues" evidence="1">
    <location>
        <begin position="614"/>
        <end position="623"/>
    </location>
</feature>
<feature type="compositionally biased region" description="Gly residues" evidence="1">
    <location>
        <begin position="157"/>
        <end position="174"/>
    </location>
</feature>
<feature type="compositionally biased region" description="Basic and acidic residues" evidence="1">
    <location>
        <begin position="536"/>
        <end position="547"/>
    </location>
</feature>
<accession>A0A9P6T8B7</accession>
<sequence length="834" mass="87325">MSVCETWILVTLISMASLISLSASDLLFSSLEKLVPYHQVEVHENLGSQAVKSGFFVDQVHIHSKSVIDPDSKEYVDTSKEDPDHHHDVEHQWSWDQLHMDGVINKGVISDGNIHKNSSNLESKISDKNHKLHCRAPCFCTCEKGGGFSKQGKPQNNGGGGGGSNKPNGGGNKPFGGVNKNPFGGGNPKPNGGGNHSPFRGGNHKPHGGGGNYNPFGGGNHKPHGGGNNNAFGGGGNNAFGGGKNSPNREGNNSPYGGKPHKSPGNNYPKPPFNSKPKNEGNNGKKGPGEKPIEENSPDDSQAETPPPQQPSPPQKPLSEQPSAPPTLPPQKSSPPTPPSEKPSPPPTPPSQAPSIPPDIPEKPPKVPKGGETKPPENEIPSGGPLVLGPESTPTQSGLSPPVGNKLQGMSPLPQNPKGQLGISSLPKSSGDTEGPFPQSPPNAQAGTLQSPVSPTDNNGKSSAPNSIPTYSNGKPTITPPFPTPEGSEGLFPPTSLPGFKPSLPVIPTPPGGNKKPFTNPADLPNQPLAGPPKIGESKEKNEDLKLKPSAPAPFPPHSNEKPATLPPFPDRLGGPHELSPPEISNQAMGMPQHSEGPHKPLAPSPFSPNQNELPPPLLPIPGRPGEADLSVPPSPLNEAPESLQNKPSNRDSFPPQKSGTTPLPLPFPQKPKFLASPSSTPTKIPRLSPPPIEGRPSVRPFQIPSGSVFGNPADYTGVTPPTTLPIGLPTNSKGGEILGPLTTLSNEILSNVLGPINSDTRQKTDIYRKFPGKDTPPGSGKPRNTSFKKSSMVFPDGMTTPFGPGVQPFSVPKVNTSQQSLYLKISHLATIFK</sequence>
<gene>
    <name evidence="3" type="ORF">CROQUDRAFT_136204</name>
</gene>